<dbReference type="GO" id="GO:0061136">
    <property type="term" value="P:regulation of proteasomal protein catabolic process"/>
    <property type="evidence" value="ECO:0007669"/>
    <property type="project" value="TreeGrafter"/>
</dbReference>
<dbReference type="InterPro" id="IPR018200">
    <property type="entry name" value="USP_CS"/>
</dbReference>
<evidence type="ECO:0000259" key="8">
    <source>
        <dbReference type="PROSITE" id="PS50053"/>
    </source>
</evidence>
<evidence type="ECO:0000256" key="1">
    <source>
        <dbReference type="ARBA" id="ARBA00000707"/>
    </source>
</evidence>
<feature type="domain" description="USP" evidence="9">
    <location>
        <begin position="109"/>
        <end position="499"/>
    </location>
</feature>
<dbReference type="PROSITE" id="PS50053">
    <property type="entry name" value="UBIQUITIN_2"/>
    <property type="match status" value="1"/>
</dbReference>
<dbReference type="InterPro" id="IPR028889">
    <property type="entry name" value="USP"/>
</dbReference>
<dbReference type="SUPFAM" id="SSF54236">
    <property type="entry name" value="Ubiquitin-like"/>
    <property type="match status" value="1"/>
</dbReference>
<dbReference type="GO" id="GO:0070628">
    <property type="term" value="F:proteasome binding"/>
    <property type="evidence" value="ECO:0007669"/>
    <property type="project" value="TreeGrafter"/>
</dbReference>
<dbReference type="STRING" id="554055.A0A2P6VRA1"/>
<dbReference type="InterPro" id="IPR044635">
    <property type="entry name" value="UBP14-like"/>
</dbReference>
<dbReference type="InterPro" id="IPR000626">
    <property type="entry name" value="Ubiquitin-like_dom"/>
</dbReference>
<evidence type="ECO:0000256" key="7">
    <source>
        <dbReference type="RuleBase" id="RU366025"/>
    </source>
</evidence>
<dbReference type="Gene3D" id="3.10.20.90">
    <property type="entry name" value="Phosphatidylinositol 3-kinase Catalytic Subunit, Chain A, domain 1"/>
    <property type="match status" value="1"/>
</dbReference>
<dbReference type="EMBL" id="LHPF02000001">
    <property type="protein sequence ID" value="PSC76595.1"/>
    <property type="molecule type" value="Genomic_DNA"/>
</dbReference>
<comment type="similarity">
    <text evidence="2 7">Belongs to the peptidase C19 family.</text>
</comment>
<dbReference type="AlphaFoldDB" id="A0A2P6VRA1"/>
<dbReference type="Pfam" id="PF00443">
    <property type="entry name" value="UCH"/>
    <property type="match status" value="1"/>
</dbReference>
<evidence type="ECO:0000313" key="11">
    <source>
        <dbReference type="Proteomes" id="UP000239649"/>
    </source>
</evidence>
<evidence type="ECO:0000256" key="4">
    <source>
        <dbReference type="ARBA" id="ARBA00022786"/>
    </source>
</evidence>
<dbReference type="OrthoDB" id="333239at2759"/>
<evidence type="ECO:0000256" key="6">
    <source>
        <dbReference type="ARBA" id="ARBA00022807"/>
    </source>
</evidence>
<dbReference type="PANTHER" id="PTHR43982:SF1">
    <property type="entry name" value="UBIQUITIN CARBOXYL-TERMINAL HYDROLASE 14"/>
    <property type="match status" value="1"/>
</dbReference>
<dbReference type="PROSITE" id="PS50235">
    <property type="entry name" value="USP_3"/>
    <property type="match status" value="1"/>
</dbReference>
<dbReference type="GO" id="GO:0016579">
    <property type="term" value="P:protein deubiquitination"/>
    <property type="evidence" value="ECO:0007669"/>
    <property type="project" value="InterPro"/>
</dbReference>
<sequence>MGSVKVEVKWGKEAFKDVEIDLGQPPSVFKTQLFSLTGVPPERQKIMGVKGGLLKDDADWAKLGVKPGQKLSMMGTADKVPEAPTQQQTFMEDLPEEEQDTSGMGKYGAGLQNLGNTCYMNSTVQCLYAVPELRTSLASYSGASAMRDGNHTLTVATRNLFGSLTRSAQPVPPMEFILSLRKTYPQFGQTSREGFYMQQDAEECWTNILASLRSKLVEGPEGSGDPVIRKLFGVKLHTSLKAEEGDEAIEEDHEESKLVCNISMEVNHLSEGVALGLKADREKRSATLGRDVVFHGSQHITSLPPYLTVQMMRFYYKADVQQKAKILRKVTFPIVFDAIEFCSPELQAQLKGPRIATKELEDRKVGLAKKQKLEDGAAAGGSGAAAAPAAPAAAAPAGGGADVEMKEAGEGGGGAAAAAYADPASFSGQLTGKYELIGVLTHKGRSADSGHYVSWVKQKDGQWIQFDDDQMIPRKEEEVLTLCGGGDWHMAYMLLYRAQRVPQAEDGASGSA</sequence>
<dbReference type="PANTHER" id="PTHR43982">
    <property type="entry name" value="UBIQUITIN CARBOXYL-TERMINAL HYDROLASE"/>
    <property type="match status" value="1"/>
</dbReference>
<dbReference type="PROSITE" id="PS00972">
    <property type="entry name" value="USP_1"/>
    <property type="match status" value="1"/>
</dbReference>
<keyword evidence="3 7" id="KW-0645">Protease</keyword>
<dbReference type="GO" id="GO:0004843">
    <property type="term" value="F:cysteine-type deubiquitinase activity"/>
    <property type="evidence" value="ECO:0007669"/>
    <property type="project" value="UniProtKB-UniRule"/>
</dbReference>
<dbReference type="Proteomes" id="UP000239649">
    <property type="component" value="Unassembled WGS sequence"/>
</dbReference>
<evidence type="ECO:0000256" key="3">
    <source>
        <dbReference type="ARBA" id="ARBA00022670"/>
    </source>
</evidence>
<dbReference type="SUPFAM" id="SSF54001">
    <property type="entry name" value="Cysteine proteinases"/>
    <property type="match status" value="1"/>
</dbReference>
<gene>
    <name evidence="10" type="primary">g766</name>
    <name evidence="10" type="ORF">C2E20_0766</name>
</gene>
<evidence type="ECO:0000313" key="10">
    <source>
        <dbReference type="EMBL" id="PSC76595.1"/>
    </source>
</evidence>
<protein>
    <recommendedName>
        <fullName evidence="7">Ubiquitin carboxyl-terminal hydrolase</fullName>
        <ecNumber evidence="7">3.4.19.12</ecNumber>
    </recommendedName>
</protein>
<evidence type="ECO:0000256" key="5">
    <source>
        <dbReference type="ARBA" id="ARBA00022801"/>
    </source>
</evidence>
<keyword evidence="6 7" id="KW-0788">Thiol protease</keyword>
<comment type="function">
    <text evidence="7">Recognizes and hydrolyzes the peptide bond at the C-terminal Gly of ubiquitin. Involved in the processing of poly-ubiquitin precursors as well as that of ubiquitinated proteins.</text>
</comment>
<evidence type="ECO:0000259" key="9">
    <source>
        <dbReference type="PROSITE" id="PS50235"/>
    </source>
</evidence>
<keyword evidence="11" id="KW-1185">Reference proteome</keyword>
<keyword evidence="4 7" id="KW-0833">Ubl conjugation pathway</keyword>
<dbReference type="InterPro" id="IPR001394">
    <property type="entry name" value="Peptidase_C19_UCH"/>
</dbReference>
<comment type="caution">
    <text evidence="10">The sequence shown here is derived from an EMBL/GenBank/DDBJ whole genome shotgun (WGS) entry which is preliminary data.</text>
</comment>
<keyword evidence="5 7" id="KW-0378">Hydrolase</keyword>
<dbReference type="PROSITE" id="PS00973">
    <property type="entry name" value="USP_2"/>
    <property type="match status" value="1"/>
</dbReference>
<organism evidence="10 11">
    <name type="scientific">Micractinium conductrix</name>
    <dbReference type="NCBI Taxonomy" id="554055"/>
    <lineage>
        <taxon>Eukaryota</taxon>
        <taxon>Viridiplantae</taxon>
        <taxon>Chlorophyta</taxon>
        <taxon>core chlorophytes</taxon>
        <taxon>Trebouxiophyceae</taxon>
        <taxon>Chlorellales</taxon>
        <taxon>Chlorellaceae</taxon>
        <taxon>Chlorella clade</taxon>
        <taxon>Micractinium</taxon>
    </lineage>
</organism>
<feature type="domain" description="Ubiquitin-like" evidence="8">
    <location>
        <begin position="4"/>
        <end position="74"/>
    </location>
</feature>
<dbReference type="EC" id="3.4.19.12" evidence="7"/>
<dbReference type="FunFam" id="3.10.20.90:FF:000119">
    <property type="entry name" value="Ubiquitin carboxyl-terminal hydrolase 14"/>
    <property type="match status" value="1"/>
</dbReference>
<evidence type="ECO:0000256" key="2">
    <source>
        <dbReference type="ARBA" id="ARBA00009085"/>
    </source>
</evidence>
<dbReference type="GO" id="GO:0043161">
    <property type="term" value="P:proteasome-mediated ubiquitin-dependent protein catabolic process"/>
    <property type="evidence" value="ECO:0007669"/>
    <property type="project" value="InterPro"/>
</dbReference>
<accession>A0A2P6VRA1</accession>
<dbReference type="InterPro" id="IPR038765">
    <property type="entry name" value="Papain-like_cys_pep_sf"/>
</dbReference>
<dbReference type="Gene3D" id="3.90.70.10">
    <property type="entry name" value="Cysteine proteinases"/>
    <property type="match status" value="1"/>
</dbReference>
<reference evidence="10 11" key="1">
    <citation type="journal article" date="2018" name="Plant J.">
        <title>Genome sequences of Chlorella sorokiniana UTEX 1602 and Micractinium conductrix SAG 241.80: implications to maltose excretion by a green alga.</title>
        <authorList>
            <person name="Arriola M.B."/>
            <person name="Velmurugan N."/>
            <person name="Zhang Y."/>
            <person name="Plunkett M.H."/>
            <person name="Hondzo H."/>
            <person name="Barney B.M."/>
        </authorList>
    </citation>
    <scope>NUCLEOTIDE SEQUENCE [LARGE SCALE GENOMIC DNA]</scope>
    <source>
        <strain evidence="10 11">SAG 241.80</strain>
    </source>
</reference>
<dbReference type="CDD" id="cd02657">
    <property type="entry name" value="Peptidase_C19A"/>
    <property type="match status" value="1"/>
</dbReference>
<dbReference type="CDD" id="cd16104">
    <property type="entry name" value="Ubl_USP14_like"/>
    <property type="match status" value="1"/>
</dbReference>
<proteinExistence type="inferred from homology"/>
<comment type="catalytic activity">
    <reaction evidence="1 7">
        <text>Thiol-dependent hydrolysis of ester, thioester, amide, peptide and isopeptide bonds formed by the C-terminal Gly of ubiquitin (a 76-residue protein attached to proteins as an intracellular targeting signal).</text>
        <dbReference type="EC" id="3.4.19.12"/>
    </reaction>
</comment>
<name>A0A2P6VRA1_9CHLO</name>
<dbReference type="InterPro" id="IPR029071">
    <property type="entry name" value="Ubiquitin-like_domsf"/>
</dbReference>
<dbReference type="SMART" id="SM00213">
    <property type="entry name" value="UBQ"/>
    <property type="match status" value="1"/>
</dbReference>